<dbReference type="RefSeq" id="WP_244803712.1">
    <property type="nucleotide sequence ID" value="NZ_JALIEA010000011.1"/>
</dbReference>
<organism evidence="2 3">
    <name type="scientific">Corynebacterium kalidii</name>
    <dbReference type="NCBI Taxonomy" id="2931982"/>
    <lineage>
        <taxon>Bacteria</taxon>
        <taxon>Bacillati</taxon>
        <taxon>Actinomycetota</taxon>
        <taxon>Actinomycetes</taxon>
        <taxon>Mycobacteriales</taxon>
        <taxon>Corynebacteriaceae</taxon>
        <taxon>Corynebacterium</taxon>
    </lineage>
</organism>
<accession>A0A9X1WGF2</accession>
<sequence>MTAPDAPSPTFTVLKGHPTEVETEAIGRALGVLVAEAARAAESSAGTDPRDIRRAQARGTSRGLWGTPADQFSRPRGVGGDFNPTGFRG</sequence>
<gene>
    <name evidence="2" type="ORF">MUN33_04555</name>
</gene>
<evidence type="ECO:0000313" key="3">
    <source>
        <dbReference type="Proteomes" id="UP001139207"/>
    </source>
</evidence>
<comment type="caution">
    <text evidence="2">The sequence shown here is derived from an EMBL/GenBank/DDBJ whole genome shotgun (WGS) entry which is preliminary data.</text>
</comment>
<evidence type="ECO:0008006" key="4">
    <source>
        <dbReference type="Google" id="ProtNLM"/>
    </source>
</evidence>
<dbReference type="AlphaFoldDB" id="A0A9X1WGF2"/>
<reference evidence="2" key="1">
    <citation type="submission" date="2022-04" db="EMBL/GenBank/DDBJ databases">
        <title>Corynebacterium kalidii LD5P10.</title>
        <authorList>
            <person name="Sun J.Q."/>
        </authorList>
    </citation>
    <scope>NUCLEOTIDE SEQUENCE</scope>
    <source>
        <strain evidence="2">LD5P10</strain>
    </source>
</reference>
<name>A0A9X1WGF2_9CORY</name>
<protein>
    <recommendedName>
        <fullName evidence="4">Acyl-CoA carboxylase subunit epsilon</fullName>
    </recommendedName>
</protein>
<evidence type="ECO:0000313" key="2">
    <source>
        <dbReference type="EMBL" id="MCJ7857988.1"/>
    </source>
</evidence>
<dbReference type="Proteomes" id="UP001139207">
    <property type="component" value="Unassembled WGS sequence"/>
</dbReference>
<feature type="region of interest" description="Disordered" evidence="1">
    <location>
        <begin position="41"/>
        <end position="89"/>
    </location>
</feature>
<proteinExistence type="predicted"/>
<evidence type="ECO:0000256" key="1">
    <source>
        <dbReference type="SAM" id="MobiDB-lite"/>
    </source>
</evidence>
<keyword evidence="3" id="KW-1185">Reference proteome</keyword>
<dbReference type="EMBL" id="JALIEA010000011">
    <property type="protein sequence ID" value="MCJ7857988.1"/>
    <property type="molecule type" value="Genomic_DNA"/>
</dbReference>